<keyword evidence="2" id="KW-1185">Reference proteome</keyword>
<dbReference type="InterPro" id="IPR001227">
    <property type="entry name" value="Ac_transferase_dom_sf"/>
</dbReference>
<dbReference type="AlphaFoldDB" id="A0A839E8B3"/>
<gene>
    <name evidence="1" type="ORF">FHX42_004907</name>
</gene>
<sequence length="308" mass="32689">MGEGLYEQFEAARRCYFDVEARTGLSTTRLLRADTPDDDGRPRGIGAIRQTALAFAAHDVLADFGITPSVLSGLSLGALVSAGLAGSITRAELLDLLMRAREVPVLPEDGRQQAVATIAVPVRAPLSDYQGAAAGGVYLAGDLGPIGPGERRLLVLSGHHDAVRRLPELFPEDRVTPLGGGGPAVHSPLQGHLATALRPHIERLDFHDPVVPICSCLEAKVLRTGDQVRDAFLRNSTSPVSVPHMHAGLEETGAELGVVVGPSRFDRYLSVPFPVVHVEEPEHVRETLSVIHELGVDTSGDTAATGTR</sequence>
<dbReference type="Gene3D" id="3.30.70.250">
    <property type="entry name" value="Malonyl-CoA ACP transacylase, ACP-binding"/>
    <property type="match status" value="1"/>
</dbReference>
<organism evidence="1 2">
    <name type="scientific">Halosaccharopolyspora lacisalsi</name>
    <dbReference type="NCBI Taxonomy" id="1000566"/>
    <lineage>
        <taxon>Bacteria</taxon>
        <taxon>Bacillati</taxon>
        <taxon>Actinomycetota</taxon>
        <taxon>Actinomycetes</taxon>
        <taxon>Pseudonocardiales</taxon>
        <taxon>Pseudonocardiaceae</taxon>
        <taxon>Halosaccharopolyspora</taxon>
    </lineage>
</organism>
<dbReference type="RefSeq" id="WP_182546681.1">
    <property type="nucleotide sequence ID" value="NZ_JACGWZ010000008.1"/>
</dbReference>
<accession>A0A839E8B3</accession>
<comment type="caution">
    <text evidence="1">The sequence shown here is derived from an EMBL/GenBank/DDBJ whole genome shotgun (WGS) entry which is preliminary data.</text>
</comment>
<keyword evidence="1" id="KW-0012">Acyltransferase</keyword>
<keyword evidence="1" id="KW-0808">Transferase</keyword>
<dbReference type="EMBL" id="JACGWZ010000008">
    <property type="protein sequence ID" value="MBA8827511.1"/>
    <property type="molecule type" value="Genomic_DNA"/>
</dbReference>
<dbReference type="InterPro" id="IPR016035">
    <property type="entry name" value="Acyl_Trfase/lysoPLipase"/>
</dbReference>
<evidence type="ECO:0000313" key="1">
    <source>
        <dbReference type="EMBL" id="MBA8827511.1"/>
    </source>
</evidence>
<dbReference type="Gene3D" id="3.40.366.10">
    <property type="entry name" value="Malonyl-Coenzyme A Acyl Carrier Protein, domain 2"/>
    <property type="match status" value="1"/>
</dbReference>
<dbReference type="SUPFAM" id="SSF52151">
    <property type="entry name" value="FabD/lysophospholipase-like"/>
    <property type="match status" value="1"/>
</dbReference>
<proteinExistence type="predicted"/>
<reference evidence="1 2" key="1">
    <citation type="submission" date="2020-07" db="EMBL/GenBank/DDBJ databases">
        <title>Sequencing the genomes of 1000 actinobacteria strains.</title>
        <authorList>
            <person name="Klenk H.-P."/>
        </authorList>
    </citation>
    <scope>NUCLEOTIDE SEQUENCE [LARGE SCALE GENOMIC DNA]</scope>
    <source>
        <strain evidence="1 2">DSM 45975</strain>
    </source>
</reference>
<evidence type="ECO:0000313" key="2">
    <source>
        <dbReference type="Proteomes" id="UP000569329"/>
    </source>
</evidence>
<dbReference type="EC" id="2.3.1.39" evidence="1"/>
<protein>
    <submittedName>
        <fullName evidence="1">[acyl-carrier-protein] S-malonyltransferase</fullName>
        <ecNumber evidence="1">2.3.1.39</ecNumber>
    </submittedName>
</protein>
<dbReference type="GO" id="GO:0004314">
    <property type="term" value="F:[acyl-carrier-protein] S-malonyltransferase activity"/>
    <property type="evidence" value="ECO:0007669"/>
    <property type="project" value="UniProtKB-EC"/>
</dbReference>
<dbReference type="Proteomes" id="UP000569329">
    <property type="component" value="Unassembled WGS sequence"/>
</dbReference>
<name>A0A839E8B3_9PSEU</name>